<dbReference type="Gene3D" id="3.40.630.20">
    <property type="entry name" value="Peptidase C15, pyroglutamyl peptidase I-like"/>
    <property type="match status" value="1"/>
</dbReference>
<name>A0A511R4Y9_9DEIN</name>
<comment type="subcellular location">
    <subcellularLocation>
        <location evidence="3">Cytoplasm</location>
    </subcellularLocation>
</comment>
<evidence type="ECO:0000256" key="3">
    <source>
        <dbReference type="ARBA" id="ARBA00004496"/>
    </source>
</evidence>
<feature type="region of interest" description="Disordered" evidence="11">
    <location>
        <begin position="198"/>
        <end position="229"/>
    </location>
</feature>
<feature type="active site" evidence="9">
    <location>
        <position position="78"/>
    </location>
</feature>
<feature type="compositionally biased region" description="Polar residues" evidence="11">
    <location>
        <begin position="202"/>
        <end position="220"/>
    </location>
</feature>
<organism evidence="12 13">
    <name type="scientific">Meiothermus hypogaeus NBRC 106114</name>
    <dbReference type="NCBI Taxonomy" id="1227553"/>
    <lineage>
        <taxon>Bacteria</taxon>
        <taxon>Thermotogati</taxon>
        <taxon>Deinococcota</taxon>
        <taxon>Deinococci</taxon>
        <taxon>Thermales</taxon>
        <taxon>Thermaceae</taxon>
        <taxon>Meiothermus</taxon>
    </lineage>
</organism>
<dbReference type="PRINTS" id="PR00706">
    <property type="entry name" value="PYROGLUPTASE"/>
</dbReference>
<keyword evidence="7" id="KW-0378">Hydrolase</keyword>
<evidence type="ECO:0000256" key="8">
    <source>
        <dbReference type="ARBA" id="ARBA00022807"/>
    </source>
</evidence>
<dbReference type="GO" id="GO:0016920">
    <property type="term" value="F:pyroglutamyl-peptidase activity"/>
    <property type="evidence" value="ECO:0007669"/>
    <property type="project" value="UniProtKB-EC"/>
</dbReference>
<dbReference type="Proteomes" id="UP000321197">
    <property type="component" value="Unassembled WGS sequence"/>
</dbReference>
<sequence>MKILVTGFEPFAGLPHNPSNALLEHLPNRLGQAELERATLPVDTLRAPEALQELYRRHQPAAALHLGLAAGRALLSLERLAVNLLDFEIADNGGHRLQDTPILPGGPLALHTRLPLRAIQARWAEAGIPGVVSNSAGLYLCNQVMYLALATLPLEAPAGFIHLPPDETLALHKPQAFVPLRTQVQAILLALQVTLEPLPKTGPTSTPQQKMPGTGASRSLSKSRKVESA</sequence>
<evidence type="ECO:0000256" key="10">
    <source>
        <dbReference type="PROSITE-ProRule" id="PRU10077"/>
    </source>
</evidence>
<comment type="catalytic activity">
    <reaction evidence="1 9">
        <text>Release of an N-terminal pyroglutamyl group from a polypeptide, the second amino acid generally not being Pro.</text>
        <dbReference type="EC" id="3.4.19.3"/>
    </reaction>
</comment>
<keyword evidence="5" id="KW-0963">Cytoplasm</keyword>
<dbReference type="PROSITE" id="PS01334">
    <property type="entry name" value="PYRASE_CYS"/>
    <property type="match status" value="1"/>
</dbReference>
<protein>
    <recommendedName>
        <fullName evidence="9">Pyroglutamyl-peptidase I</fullName>
        <ecNumber evidence="9">3.4.19.3</ecNumber>
    </recommendedName>
</protein>
<dbReference type="PANTHER" id="PTHR23402:SF1">
    <property type="entry name" value="PYROGLUTAMYL-PEPTIDASE I"/>
    <property type="match status" value="1"/>
</dbReference>
<evidence type="ECO:0000256" key="4">
    <source>
        <dbReference type="ARBA" id="ARBA00006641"/>
    </source>
</evidence>
<dbReference type="GO" id="GO:0005829">
    <property type="term" value="C:cytosol"/>
    <property type="evidence" value="ECO:0007669"/>
    <property type="project" value="InterPro"/>
</dbReference>
<dbReference type="InterPro" id="IPR000816">
    <property type="entry name" value="Peptidase_C15"/>
</dbReference>
<proteinExistence type="inferred from homology"/>
<dbReference type="PIRSF" id="PIRSF015592">
    <property type="entry name" value="Prld-crbxl_pptds"/>
    <property type="match status" value="1"/>
</dbReference>
<keyword evidence="6" id="KW-0645">Protease</keyword>
<evidence type="ECO:0000256" key="1">
    <source>
        <dbReference type="ARBA" id="ARBA00001770"/>
    </source>
</evidence>
<evidence type="ECO:0000256" key="9">
    <source>
        <dbReference type="PROSITE-ProRule" id="PRU10076"/>
    </source>
</evidence>
<dbReference type="AlphaFoldDB" id="A0A511R4Y9"/>
<dbReference type="InterPro" id="IPR036440">
    <property type="entry name" value="Peptidase_C15-like_sf"/>
</dbReference>
<evidence type="ECO:0000313" key="13">
    <source>
        <dbReference type="Proteomes" id="UP000321197"/>
    </source>
</evidence>
<keyword evidence="8" id="KW-0788">Thiol protease</keyword>
<dbReference type="InterPro" id="IPR033694">
    <property type="entry name" value="PGPEP1_Cys_AS"/>
</dbReference>
<dbReference type="InterPro" id="IPR033693">
    <property type="entry name" value="PGPEP1_Glu_AS"/>
</dbReference>
<comment type="caution">
    <text evidence="12">The sequence shown here is derived from an EMBL/GenBank/DDBJ whole genome shotgun (WGS) entry which is preliminary data.</text>
</comment>
<evidence type="ECO:0000256" key="6">
    <source>
        <dbReference type="ARBA" id="ARBA00022670"/>
    </source>
</evidence>
<dbReference type="CDD" id="cd00501">
    <property type="entry name" value="Peptidase_C15"/>
    <property type="match status" value="1"/>
</dbReference>
<accession>A0A511R4Y9</accession>
<dbReference type="InterPro" id="IPR016125">
    <property type="entry name" value="Peptidase_C15-like"/>
</dbReference>
<dbReference type="PROSITE" id="PS01333">
    <property type="entry name" value="PYRASE_GLU"/>
    <property type="match status" value="1"/>
</dbReference>
<dbReference type="PANTHER" id="PTHR23402">
    <property type="entry name" value="PROTEASE FAMILY C15 PYROGLUTAMYL-PEPTIDASE I-RELATED"/>
    <property type="match status" value="1"/>
</dbReference>
<evidence type="ECO:0000256" key="11">
    <source>
        <dbReference type="SAM" id="MobiDB-lite"/>
    </source>
</evidence>
<comment type="similarity">
    <text evidence="4">Belongs to the peptidase C15 family.</text>
</comment>
<evidence type="ECO:0000256" key="2">
    <source>
        <dbReference type="ARBA" id="ARBA00002280"/>
    </source>
</evidence>
<dbReference type="EMBL" id="BJXL01000094">
    <property type="protein sequence ID" value="GEM84357.1"/>
    <property type="molecule type" value="Genomic_DNA"/>
</dbReference>
<gene>
    <name evidence="12" type="ORF">MHY01S_25230</name>
</gene>
<evidence type="ECO:0000313" key="12">
    <source>
        <dbReference type="EMBL" id="GEM84357.1"/>
    </source>
</evidence>
<dbReference type="Pfam" id="PF01470">
    <property type="entry name" value="Peptidase_C15"/>
    <property type="match status" value="1"/>
</dbReference>
<dbReference type="SUPFAM" id="SSF53182">
    <property type="entry name" value="Pyrrolidone carboxyl peptidase (pyroglutamate aminopeptidase)"/>
    <property type="match status" value="1"/>
</dbReference>
<dbReference type="GO" id="GO:0006508">
    <property type="term" value="P:proteolysis"/>
    <property type="evidence" value="ECO:0007669"/>
    <property type="project" value="UniProtKB-KW"/>
</dbReference>
<feature type="active site" evidence="10">
    <location>
        <position position="141"/>
    </location>
</feature>
<dbReference type="EC" id="3.4.19.3" evidence="9"/>
<evidence type="ECO:0000256" key="5">
    <source>
        <dbReference type="ARBA" id="ARBA00022490"/>
    </source>
</evidence>
<comment type="function">
    <text evidence="2">Removes 5-oxoproline from various penultimate amino acid residues except L-proline.</text>
</comment>
<evidence type="ECO:0000256" key="7">
    <source>
        <dbReference type="ARBA" id="ARBA00022801"/>
    </source>
</evidence>
<reference evidence="12 13" key="1">
    <citation type="submission" date="2019-07" db="EMBL/GenBank/DDBJ databases">
        <title>Whole genome shotgun sequence of Meiothermus hypogaeus NBRC 106114.</title>
        <authorList>
            <person name="Hosoyama A."/>
            <person name="Uohara A."/>
            <person name="Ohji S."/>
            <person name="Ichikawa N."/>
        </authorList>
    </citation>
    <scope>NUCLEOTIDE SEQUENCE [LARGE SCALE GENOMIC DNA]</scope>
    <source>
        <strain evidence="12 13">NBRC 106114</strain>
    </source>
</reference>
<dbReference type="RefSeq" id="WP_307724518.1">
    <property type="nucleotide sequence ID" value="NZ_BJXL01000094.1"/>
</dbReference>